<dbReference type="RefSeq" id="WP_215219185.1">
    <property type="nucleotide sequence ID" value="NZ_OU015430.1"/>
</dbReference>
<evidence type="ECO:0000256" key="7">
    <source>
        <dbReference type="SAM" id="Phobius"/>
    </source>
</evidence>
<evidence type="ECO:0000256" key="3">
    <source>
        <dbReference type="ARBA" id="ARBA00022692"/>
    </source>
</evidence>
<gene>
    <name evidence="8" type="primary">yidK</name>
    <name evidence="8" type="ORF">LYB30171_00149</name>
</gene>
<evidence type="ECO:0000256" key="5">
    <source>
        <dbReference type="ARBA" id="ARBA00023136"/>
    </source>
</evidence>
<feature type="transmembrane region" description="Helical" evidence="7">
    <location>
        <begin position="392"/>
        <end position="408"/>
    </location>
</feature>
<keyword evidence="4 7" id="KW-1133">Transmembrane helix</keyword>
<comment type="subcellular location">
    <subcellularLocation>
        <location evidence="1">Membrane</location>
        <topology evidence="1">Multi-pass membrane protein</topology>
    </subcellularLocation>
</comment>
<dbReference type="NCBIfam" id="TIGR00813">
    <property type="entry name" value="sss"/>
    <property type="match status" value="1"/>
</dbReference>
<dbReference type="Pfam" id="PF00474">
    <property type="entry name" value="SSF"/>
    <property type="match status" value="1"/>
</dbReference>
<feature type="transmembrane region" description="Helical" evidence="7">
    <location>
        <begin position="38"/>
        <end position="57"/>
    </location>
</feature>
<feature type="transmembrane region" description="Helical" evidence="7">
    <location>
        <begin position="186"/>
        <end position="208"/>
    </location>
</feature>
<feature type="transmembrane region" description="Helical" evidence="7">
    <location>
        <begin position="362"/>
        <end position="380"/>
    </location>
</feature>
<accession>A0ABM8UC32</accession>
<feature type="transmembrane region" description="Helical" evidence="7">
    <location>
        <begin position="6"/>
        <end position="26"/>
    </location>
</feature>
<dbReference type="InterPro" id="IPR001734">
    <property type="entry name" value="Na/solute_symporter"/>
</dbReference>
<evidence type="ECO:0000256" key="4">
    <source>
        <dbReference type="ARBA" id="ARBA00022989"/>
    </source>
</evidence>
<dbReference type="EMBL" id="OU015430">
    <property type="protein sequence ID" value="CAG4967916.1"/>
    <property type="molecule type" value="Genomic_DNA"/>
</dbReference>
<comment type="similarity">
    <text evidence="2 6">Belongs to the sodium:solute symporter (SSF) (TC 2.A.21) family.</text>
</comment>
<feature type="transmembrane region" description="Helical" evidence="7">
    <location>
        <begin position="313"/>
        <end position="341"/>
    </location>
</feature>
<protein>
    <submittedName>
        <fullName evidence="8">Symporter YidK</fullName>
    </submittedName>
</protein>
<name>A0ABM8UC32_9GAMM</name>
<evidence type="ECO:0000256" key="2">
    <source>
        <dbReference type="ARBA" id="ARBA00006434"/>
    </source>
</evidence>
<feature type="transmembrane region" description="Helical" evidence="7">
    <location>
        <begin position="268"/>
        <end position="293"/>
    </location>
</feature>
<evidence type="ECO:0000313" key="9">
    <source>
        <dbReference type="Proteomes" id="UP000680116"/>
    </source>
</evidence>
<keyword evidence="9" id="KW-1185">Reference proteome</keyword>
<feature type="transmembrane region" description="Helical" evidence="7">
    <location>
        <begin position="119"/>
        <end position="143"/>
    </location>
</feature>
<feature type="transmembrane region" description="Helical" evidence="7">
    <location>
        <begin position="228"/>
        <end position="247"/>
    </location>
</feature>
<dbReference type="PROSITE" id="PS50283">
    <property type="entry name" value="NA_SOLUT_SYMP_3"/>
    <property type="match status" value="1"/>
</dbReference>
<reference evidence="8 9" key="1">
    <citation type="submission" date="2021-04" db="EMBL/GenBank/DDBJ databases">
        <authorList>
            <person name="Rodrigo-Torres L."/>
            <person name="Arahal R. D."/>
            <person name="Lucena T."/>
        </authorList>
    </citation>
    <scope>NUCLEOTIDE SEQUENCE [LARGE SCALE GENOMIC DNA]</scope>
    <source>
        <strain evidence="8 9">CECT 30171</strain>
    </source>
</reference>
<keyword evidence="3 7" id="KW-0812">Transmembrane</keyword>
<dbReference type="NCBIfam" id="NF007790">
    <property type="entry name" value="PRK10484.1"/>
    <property type="match status" value="1"/>
</dbReference>
<organism evidence="8 9">
    <name type="scientific">Novilysobacter luteus</name>
    <dbReference type="NCBI Taxonomy" id="2822368"/>
    <lineage>
        <taxon>Bacteria</taxon>
        <taxon>Pseudomonadati</taxon>
        <taxon>Pseudomonadota</taxon>
        <taxon>Gammaproteobacteria</taxon>
        <taxon>Lysobacterales</taxon>
        <taxon>Lysobacteraceae</taxon>
        <taxon>Novilysobacter</taxon>
    </lineage>
</organism>
<feature type="transmembrane region" description="Helical" evidence="7">
    <location>
        <begin position="155"/>
        <end position="174"/>
    </location>
</feature>
<dbReference type="PANTHER" id="PTHR11819">
    <property type="entry name" value="SOLUTE CARRIER FAMILY 5"/>
    <property type="match status" value="1"/>
</dbReference>
<feature type="transmembrane region" description="Helical" evidence="7">
    <location>
        <begin position="77"/>
        <end position="99"/>
    </location>
</feature>
<dbReference type="PANTHER" id="PTHR11819:SF195">
    <property type="entry name" value="SODIUM_GLUCOSE COTRANSPORTER 4"/>
    <property type="match status" value="1"/>
</dbReference>
<evidence type="ECO:0000256" key="1">
    <source>
        <dbReference type="ARBA" id="ARBA00004141"/>
    </source>
</evidence>
<keyword evidence="5 7" id="KW-0472">Membrane</keyword>
<dbReference type="InterPro" id="IPR038377">
    <property type="entry name" value="Na/Glc_symporter_sf"/>
</dbReference>
<evidence type="ECO:0000256" key="6">
    <source>
        <dbReference type="RuleBase" id="RU362091"/>
    </source>
</evidence>
<dbReference type="Gene3D" id="1.20.1730.10">
    <property type="entry name" value="Sodium/glucose cotransporter"/>
    <property type="match status" value="1"/>
</dbReference>
<evidence type="ECO:0000313" key="8">
    <source>
        <dbReference type="EMBL" id="CAG4967916.1"/>
    </source>
</evidence>
<feature type="transmembrane region" description="Helical" evidence="7">
    <location>
        <begin position="415"/>
        <end position="434"/>
    </location>
</feature>
<dbReference type="Proteomes" id="UP000680116">
    <property type="component" value="Chromosome"/>
</dbReference>
<sequence>MDSNALQVAVFVALTALVALLTWWRCRRAVHSANASRDYFLAGGTLAWPFIAGSLLLTNLSAEQIVGMNGAQMMLVAWWEFGAAAGLLVLAHVLVPMYYRHDCTTTTELLEKRLGDPALRRVVSVLFLAGYMFILLPVVLYTGAVFMKSMFGLEWSIATIAALFAAGGLAYAAFGGLRAIAISDTWNGIGLLVMGVAVTLFALAAVDWDLSGVPAERWTLVGDSDSDIPWHTLLTGMVFIHIFYWGTNMVIAQRALAARSVREAQKGIYAAAAFKLVTPLLVILPGVIAYKLYGDVGDVAYGRLVADVLPDWLSGAFAAVIAGAVLSSFNSCLNSASALYTCDIHLAKLNPDADARRIGQRVALVFAAVSLAMVPLYQHAESIIATLQQLNGLYSMPVLAAFIVAVLFKRIDSRAVRGGLVFGAALYAVFTFAWTPLHYIHLMFITLVATVSLTWVLGRVLDGRSAVALGKA</sequence>
<proteinExistence type="inferred from homology"/>
<dbReference type="CDD" id="cd10328">
    <property type="entry name" value="SLC5sbd_YidK"/>
    <property type="match status" value="1"/>
</dbReference>
<feature type="transmembrane region" description="Helical" evidence="7">
    <location>
        <begin position="440"/>
        <end position="461"/>
    </location>
</feature>